<dbReference type="RefSeq" id="WP_203917760.1">
    <property type="nucleotide sequence ID" value="NZ_BONZ01000021.1"/>
</dbReference>
<evidence type="ECO:0000313" key="6">
    <source>
        <dbReference type="EMBL" id="GIH14093.1"/>
    </source>
</evidence>
<gene>
    <name evidence="6" type="ORF">Raf01_22650</name>
</gene>
<dbReference type="Pfam" id="PF13439">
    <property type="entry name" value="Glyco_transf_4"/>
    <property type="match status" value="1"/>
</dbReference>
<keyword evidence="2" id="KW-0808">Transferase</keyword>
<proteinExistence type="predicted"/>
<organism evidence="6 7">
    <name type="scientific">Rugosimonospora africana</name>
    <dbReference type="NCBI Taxonomy" id="556532"/>
    <lineage>
        <taxon>Bacteria</taxon>
        <taxon>Bacillati</taxon>
        <taxon>Actinomycetota</taxon>
        <taxon>Actinomycetes</taxon>
        <taxon>Micromonosporales</taxon>
        <taxon>Micromonosporaceae</taxon>
        <taxon>Rugosimonospora</taxon>
    </lineage>
</organism>
<dbReference type="SUPFAM" id="SSF53756">
    <property type="entry name" value="UDP-Glycosyltransferase/glycogen phosphorylase"/>
    <property type="match status" value="1"/>
</dbReference>
<dbReference type="PANTHER" id="PTHR46401:SF2">
    <property type="entry name" value="GLYCOSYLTRANSFERASE WBBK-RELATED"/>
    <property type="match status" value="1"/>
</dbReference>
<dbReference type="GO" id="GO:0016757">
    <property type="term" value="F:glycosyltransferase activity"/>
    <property type="evidence" value="ECO:0007669"/>
    <property type="project" value="UniProtKB-KW"/>
</dbReference>
<dbReference type="CDD" id="cd03809">
    <property type="entry name" value="GT4_MtfB-like"/>
    <property type="match status" value="1"/>
</dbReference>
<evidence type="ECO:0000313" key="7">
    <source>
        <dbReference type="Proteomes" id="UP000642748"/>
    </source>
</evidence>
<evidence type="ECO:0000259" key="4">
    <source>
        <dbReference type="Pfam" id="PF00534"/>
    </source>
</evidence>
<dbReference type="EMBL" id="BONZ01000021">
    <property type="protein sequence ID" value="GIH14093.1"/>
    <property type="molecule type" value="Genomic_DNA"/>
</dbReference>
<keyword evidence="7" id="KW-1185">Reference proteome</keyword>
<dbReference type="AlphaFoldDB" id="A0A8J3QRC1"/>
<evidence type="ECO:0000256" key="3">
    <source>
        <dbReference type="SAM" id="MobiDB-lite"/>
    </source>
</evidence>
<evidence type="ECO:0000256" key="1">
    <source>
        <dbReference type="ARBA" id="ARBA00022676"/>
    </source>
</evidence>
<evidence type="ECO:0000256" key="2">
    <source>
        <dbReference type="ARBA" id="ARBA00022679"/>
    </source>
</evidence>
<dbReference type="InterPro" id="IPR001296">
    <property type="entry name" value="Glyco_trans_1"/>
</dbReference>
<dbReference type="Pfam" id="PF00534">
    <property type="entry name" value="Glycos_transf_1"/>
    <property type="match status" value="1"/>
</dbReference>
<sequence length="405" mass="41875">MSPPEPASVAREHVDGRAAGPVTTIVDCSGVGPGGITRVLTEIVRHWPAGHRLELVAVPPAWAVPPGRDGDVIVLSGQSGGRARTIATATAALRRATGHASRGSGRESSGGSVRVLSLSPSLAIAGSRLPVTTVVHDLAFKLWPYGIPAAVRQYRRVSYATAVRRSAHLICVSARTRHDLSGVYGVPAARTAVWHPGSDVDATGPGRLPASLAEIQARGQRYLAVAGHAAHKGVELAIDALASDPRYVLAVLTGGQRIPEFEQAAAASPAAGRIVFLDRLSDEDYVAVVSGAAGFLMPSHFEGYGLPAAEALRLGTPTVISPDPALAEATGGAAIQMDSWTGAALARALARLTQASTVQVGTTERSRSRGVAEAPRELPARRSWREATEELSALVLGAPAAPVLG</sequence>
<dbReference type="InterPro" id="IPR028098">
    <property type="entry name" value="Glyco_trans_4-like_N"/>
</dbReference>
<name>A0A8J3QRC1_9ACTN</name>
<feature type="domain" description="Glycosyltransferase subfamily 4-like N-terminal" evidence="5">
    <location>
        <begin position="33"/>
        <end position="201"/>
    </location>
</feature>
<dbReference type="Gene3D" id="3.40.50.2000">
    <property type="entry name" value="Glycogen Phosphorylase B"/>
    <property type="match status" value="2"/>
</dbReference>
<dbReference type="Proteomes" id="UP000642748">
    <property type="component" value="Unassembled WGS sequence"/>
</dbReference>
<comment type="caution">
    <text evidence="6">The sequence shown here is derived from an EMBL/GenBank/DDBJ whole genome shotgun (WGS) entry which is preliminary data.</text>
</comment>
<dbReference type="PANTHER" id="PTHR46401">
    <property type="entry name" value="GLYCOSYLTRANSFERASE WBBK-RELATED"/>
    <property type="match status" value="1"/>
</dbReference>
<reference evidence="6" key="1">
    <citation type="submission" date="2021-01" db="EMBL/GenBank/DDBJ databases">
        <title>Whole genome shotgun sequence of Rugosimonospora africana NBRC 104875.</title>
        <authorList>
            <person name="Komaki H."/>
            <person name="Tamura T."/>
        </authorList>
    </citation>
    <scope>NUCLEOTIDE SEQUENCE</scope>
    <source>
        <strain evidence="6">NBRC 104875</strain>
    </source>
</reference>
<evidence type="ECO:0000259" key="5">
    <source>
        <dbReference type="Pfam" id="PF13439"/>
    </source>
</evidence>
<feature type="region of interest" description="Disordered" evidence="3">
    <location>
        <begin position="94"/>
        <end position="113"/>
    </location>
</feature>
<accession>A0A8J3QRC1</accession>
<feature type="domain" description="Glycosyl transferase family 1" evidence="4">
    <location>
        <begin position="224"/>
        <end position="329"/>
    </location>
</feature>
<protein>
    <submittedName>
        <fullName evidence="6">Uncharacterized protein</fullName>
    </submittedName>
</protein>
<keyword evidence="1" id="KW-0328">Glycosyltransferase</keyword>